<accession>A0AA38NW92</accession>
<protein>
    <recommendedName>
        <fullName evidence="5">Ubiquitin-like protease family profile domain-containing protein</fullName>
    </recommendedName>
</protein>
<proteinExistence type="inferred from homology"/>
<gene>
    <name evidence="6" type="ORF">F5878DRAFT_667182</name>
</gene>
<dbReference type="PANTHER" id="PTHR12606:SF1">
    <property type="entry name" value="UBIQUITIN-LIKE-SPECIFIC PROTEASE 1A"/>
    <property type="match status" value="1"/>
</dbReference>
<evidence type="ECO:0000256" key="4">
    <source>
        <dbReference type="ARBA" id="ARBA00022807"/>
    </source>
</evidence>
<dbReference type="SUPFAM" id="SSF54001">
    <property type="entry name" value="Cysteine proteinases"/>
    <property type="match status" value="1"/>
</dbReference>
<comment type="caution">
    <text evidence="6">The sequence shown here is derived from an EMBL/GenBank/DDBJ whole genome shotgun (WGS) entry which is preliminary data.</text>
</comment>
<keyword evidence="2" id="KW-0645">Protease</keyword>
<evidence type="ECO:0000313" key="7">
    <source>
        <dbReference type="Proteomes" id="UP001163846"/>
    </source>
</evidence>
<dbReference type="GO" id="GO:0005634">
    <property type="term" value="C:nucleus"/>
    <property type="evidence" value="ECO:0007669"/>
    <property type="project" value="TreeGrafter"/>
</dbReference>
<organism evidence="6 7">
    <name type="scientific">Lentinula raphanica</name>
    <dbReference type="NCBI Taxonomy" id="153919"/>
    <lineage>
        <taxon>Eukaryota</taxon>
        <taxon>Fungi</taxon>
        <taxon>Dikarya</taxon>
        <taxon>Basidiomycota</taxon>
        <taxon>Agaricomycotina</taxon>
        <taxon>Agaricomycetes</taxon>
        <taxon>Agaricomycetidae</taxon>
        <taxon>Agaricales</taxon>
        <taxon>Marasmiineae</taxon>
        <taxon>Omphalotaceae</taxon>
        <taxon>Lentinula</taxon>
    </lineage>
</organism>
<feature type="domain" description="Ubiquitin-like protease family profile" evidence="5">
    <location>
        <begin position="194"/>
        <end position="388"/>
    </location>
</feature>
<dbReference type="PANTHER" id="PTHR12606">
    <property type="entry name" value="SENTRIN/SUMO-SPECIFIC PROTEASE"/>
    <property type="match status" value="1"/>
</dbReference>
<keyword evidence="3" id="KW-0378">Hydrolase</keyword>
<reference evidence="6" key="1">
    <citation type="submission" date="2022-08" db="EMBL/GenBank/DDBJ databases">
        <authorList>
            <consortium name="DOE Joint Genome Institute"/>
            <person name="Min B."/>
            <person name="Riley R."/>
            <person name="Sierra-Patev S."/>
            <person name="Naranjo-Ortiz M."/>
            <person name="Looney B."/>
            <person name="Konkel Z."/>
            <person name="Slot J.C."/>
            <person name="Sakamoto Y."/>
            <person name="Steenwyk J.L."/>
            <person name="Rokas A."/>
            <person name="Carro J."/>
            <person name="Camarero S."/>
            <person name="Ferreira P."/>
            <person name="Molpeceres G."/>
            <person name="Ruiz-Duenas F.J."/>
            <person name="Serrano A."/>
            <person name="Henrissat B."/>
            <person name="Drula E."/>
            <person name="Hughes K.W."/>
            <person name="Mata J.L."/>
            <person name="Ishikawa N.K."/>
            <person name="Vargas-Isla R."/>
            <person name="Ushijima S."/>
            <person name="Smith C.A."/>
            <person name="Ahrendt S."/>
            <person name="Andreopoulos W."/>
            <person name="He G."/>
            <person name="Labutti K."/>
            <person name="Lipzen A."/>
            <person name="Ng V."/>
            <person name="Sandor L."/>
            <person name="Barry K."/>
            <person name="Martinez A.T."/>
            <person name="Xiao Y."/>
            <person name="Gibbons J.G."/>
            <person name="Terashima K."/>
            <person name="Hibbett D.S."/>
            <person name="Grigoriev I.V."/>
        </authorList>
    </citation>
    <scope>NUCLEOTIDE SEQUENCE</scope>
    <source>
        <strain evidence="6">TFB9207</strain>
    </source>
</reference>
<dbReference type="InterPro" id="IPR003653">
    <property type="entry name" value="Peptidase_C48_C"/>
</dbReference>
<evidence type="ECO:0000313" key="6">
    <source>
        <dbReference type="EMBL" id="KAJ3831804.1"/>
    </source>
</evidence>
<evidence type="ECO:0000256" key="2">
    <source>
        <dbReference type="ARBA" id="ARBA00022670"/>
    </source>
</evidence>
<dbReference type="GO" id="GO:0016926">
    <property type="term" value="P:protein desumoylation"/>
    <property type="evidence" value="ECO:0007669"/>
    <property type="project" value="TreeGrafter"/>
</dbReference>
<name>A0AA38NW92_9AGAR</name>
<dbReference type="Pfam" id="PF02902">
    <property type="entry name" value="Peptidase_C48"/>
    <property type="match status" value="1"/>
</dbReference>
<dbReference type="InterPro" id="IPR038765">
    <property type="entry name" value="Papain-like_cys_pep_sf"/>
</dbReference>
<keyword evidence="7" id="KW-1185">Reference proteome</keyword>
<evidence type="ECO:0000256" key="3">
    <source>
        <dbReference type="ARBA" id="ARBA00022801"/>
    </source>
</evidence>
<sequence length="428" mass="49883">MLARASPKRNRFRTETHHRVSGRQCHPFGYVCHCNRPYFKQILSLVENCQAYLPFLTFSSVSTITTNSSYQKCLDQQFPALHSLDISATRPYSYVESQTKQLQELSRQLSSVARIKKEFTKRINNHDNLPSDNLALIVLRNLEMLLEEVQSKKTSIDTAWWQLLDRYPLKVEDLLTGLMNDIRNSPESFWKTLPNISYRDFQTLGVGRWLNDEIINHFIEKWCSESRNTLGFGTFFAGSCLFEDKASCLVAKEYLTLEDEQKVRRCVIRRQNMLALESWDSVFIPIHEGSSHWYSVRIDFILRRIDIYDSLQETCLVNRSKPIPLRKNTNLMLVLMWLTEILASMRGEPVVLENNLQCDWICDPHSKVPFQPNPYDCGVHTLWHLKHILEYREVMVGPQSNKDGLSFTNNMVGKRLRLAQELLEDAAL</sequence>
<dbReference type="AlphaFoldDB" id="A0AA38NW92"/>
<keyword evidence="4" id="KW-0788">Thiol protease</keyword>
<evidence type="ECO:0000259" key="5">
    <source>
        <dbReference type="PROSITE" id="PS50600"/>
    </source>
</evidence>
<comment type="similarity">
    <text evidence="1">Belongs to the peptidase C48 family.</text>
</comment>
<dbReference type="GO" id="GO:0016929">
    <property type="term" value="F:deSUMOylase activity"/>
    <property type="evidence" value="ECO:0007669"/>
    <property type="project" value="TreeGrafter"/>
</dbReference>
<dbReference type="EMBL" id="MU807229">
    <property type="protein sequence ID" value="KAJ3831804.1"/>
    <property type="molecule type" value="Genomic_DNA"/>
</dbReference>
<evidence type="ECO:0000256" key="1">
    <source>
        <dbReference type="ARBA" id="ARBA00005234"/>
    </source>
</evidence>
<dbReference type="GO" id="GO:0006508">
    <property type="term" value="P:proteolysis"/>
    <property type="evidence" value="ECO:0007669"/>
    <property type="project" value="UniProtKB-KW"/>
</dbReference>
<dbReference type="Gene3D" id="3.40.395.10">
    <property type="entry name" value="Adenoviral Proteinase, Chain A"/>
    <property type="match status" value="1"/>
</dbReference>
<dbReference type="PROSITE" id="PS50600">
    <property type="entry name" value="ULP_PROTEASE"/>
    <property type="match status" value="1"/>
</dbReference>
<dbReference type="Proteomes" id="UP001163846">
    <property type="component" value="Unassembled WGS sequence"/>
</dbReference>